<feature type="binding site" evidence="6">
    <location>
        <position position="189"/>
    </location>
    <ligand>
        <name>substrate</name>
    </ligand>
</feature>
<gene>
    <name evidence="6" type="primary">glsA</name>
    <name evidence="7" type="ORF">PTD2_05700</name>
</gene>
<comment type="similarity">
    <text evidence="1 6">Belongs to the glutaminase family.</text>
</comment>
<evidence type="ECO:0000256" key="5">
    <source>
        <dbReference type="ARBA" id="ARBA00049534"/>
    </source>
</evidence>
<protein>
    <recommendedName>
        <fullName evidence="3 6">Glutaminase</fullName>
        <ecNumber evidence="3 6">3.5.1.2</ecNumber>
    </recommendedName>
</protein>
<dbReference type="HOGENOM" id="CLU_027932_1_1_6"/>
<keyword evidence="8" id="KW-1185">Reference proteome</keyword>
<dbReference type="GO" id="GO:0006543">
    <property type="term" value="P:L-glutamine catabolic process"/>
    <property type="evidence" value="ECO:0007669"/>
    <property type="project" value="TreeGrafter"/>
</dbReference>
<reference evidence="7 8" key="1">
    <citation type="submission" date="2006-02" db="EMBL/GenBank/DDBJ databases">
        <authorList>
            <person name="Moran M.A."/>
            <person name="Kjelleberg S."/>
            <person name="Egan S."/>
            <person name="Saunders N."/>
            <person name="Thomas T."/>
            <person name="Ferriera S."/>
            <person name="Johnson J."/>
            <person name="Kravitz S."/>
            <person name="Halpern A."/>
            <person name="Remington K."/>
            <person name="Beeson K."/>
            <person name="Tran B."/>
            <person name="Rogers Y.-H."/>
            <person name="Friedman R."/>
            <person name="Venter J.C."/>
        </authorList>
    </citation>
    <scope>NUCLEOTIDE SEQUENCE [LARGE SCALE GENOMIC DNA]</scope>
    <source>
        <strain evidence="7 8">D2</strain>
    </source>
</reference>
<feature type="binding site" evidence="6">
    <location>
        <position position="158"/>
    </location>
    <ligand>
        <name>substrate</name>
    </ligand>
</feature>
<name>A4CDU8_9GAMM</name>
<evidence type="ECO:0000256" key="4">
    <source>
        <dbReference type="ARBA" id="ARBA00022801"/>
    </source>
</evidence>
<dbReference type="Pfam" id="PF04960">
    <property type="entry name" value="Glutaminase"/>
    <property type="match status" value="1"/>
</dbReference>
<dbReference type="AlphaFoldDB" id="A4CDU8"/>
<organism evidence="7 8">
    <name type="scientific">Pseudoalteromonas tunicata D2</name>
    <dbReference type="NCBI Taxonomy" id="87626"/>
    <lineage>
        <taxon>Bacteria</taxon>
        <taxon>Pseudomonadati</taxon>
        <taxon>Pseudomonadota</taxon>
        <taxon>Gammaproteobacteria</taxon>
        <taxon>Alteromonadales</taxon>
        <taxon>Pseudoalteromonadaceae</taxon>
        <taxon>Pseudoalteromonas</taxon>
    </lineage>
</organism>
<evidence type="ECO:0000256" key="3">
    <source>
        <dbReference type="ARBA" id="ARBA00012918"/>
    </source>
</evidence>
<dbReference type="EMBL" id="AAOH01000007">
    <property type="protein sequence ID" value="EAR27140.1"/>
    <property type="molecule type" value="Genomic_DNA"/>
</dbReference>
<comment type="subunit">
    <text evidence="2 6">Homotetramer.</text>
</comment>
<dbReference type="eggNOG" id="COG2066">
    <property type="taxonomic scope" value="Bacteria"/>
</dbReference>
<comment type="catalytic activity">
    <reaction evidence="5 6">
        <text>L-glutamine + H2O = L-glutamate + NH4(+)</text>
        <dbReference type="Rhea" id="RHEA:15889"/>
        <dbReference type="ChEBI" id="CHEBI:15377"/>
        <dbReference type="ChEBI" id="CHEBI:28938"/>
        <dbReference type="ChEBI" id="CHEBI:29985"/>
        <dbReference type="ChEBI" id="CHEBI:58359"/>
        <dbReference type="EC" id="3.5.1.2"/>
    </reaction>
</comment>
<dbReference type="HAMAP" id="MF_00313">
    <property type="entry name" value="Glutaminase"/>
    <property type="match status" value="1"/>
</dbReference>
<comment type="caution">
    <text evidence="7">The sequence shown here is derived from an EMBL/GenBank/DDBJ whole genome shotgun (WGS) entry which is preliminary data.</text>
</comment>
<dbReference type="Gene3D" id="3.40.710.10">
    <property type="entry name" value="DD-peptidase/beta-lactamase superfamily"/>
    <property type="match status" value="1"/>
</dbReference>
<keyword evidence="6" id="KW-0007">Acetylation</keyword>
<keyword evidence="4 6" id="KW-0378">Hydrolase</keyword>
<dbReference type="RefSeq" id="WP_009839003.1">
    <property type="nucleotide sequence ID" value="NZ_AAOH01000007.1"/>
</dbReference>
<feature type="binding site" evidence="6">
    <location>
        <position position="259"/>
    </location>
    <ligand>
        <name>substrate</name>
    </ligand>
</feature>
<dbReference type="STRING" id="87626.PTD2_05700"/>
<feature type="binding site" evidence="6">
    <location>
        <position position="165"/>
    </location>
    <ligand>
        <name>substrate</name>
    </ligand>
</feature>
<dbReference type="GO" id="GO:0006537">
    <property type="term" value="P:glutamate biosynthetic process"/>
    <property type="evidence" value="ECO:0007669"/>
    <property type="project" value="TreeGrafter"/>
</dbReference>
<dbReference type="InterPro" id="IPR015868">
    <property type="entry name" value="Glutaminase"/>
</dbReference>
<feature type="binding site" evidence="6">
    <location>
        <position position="64"/>
    </location>
    <ligand>
        <name>substrate</name>
    </ligand>
</feature>
<dbReference type="PANTHER" id="PTHR12544:SF29">
    <property type="entry name" value="GLUTAMINASE"/>
    <property type="match status" value="1"/>
</dbReference>
<dbReference type="FunFam" id="3.40.710.10:FF:000005">
    <property type="entry name" value="Glutaminase"/>
    <property type="match status" value="1"/>
</dbReference>
<evidence type="ECO:0000313" key="8">
    <source>
        <dbReference type="Proteomes" id="UP000006201"/>
    </source>
</evidence>
<proteinExistence type="inferred from homology"/>
<dbReference type="NCBIfam" id="NF002132">
    <property type="entry name" value="PRK00971.1-1"/>
    <property type="match status" value="1"/>
</dbReference>
<evidence type="ECO:0000256" key="6">
    <source>
        <dbReference type="HAMAP-Rule" id="MF_00313"/>
    </source>
</evidence>
<dbReference type="NCBIfam" id="NF002133">
    <property type="entry name" value="PRK00971.1-2"/>
    <property type="match status" value="1"/>
</dbReference>
<feature type="binding site" evidence="6">
    <location>
        <position position="241"/>
    </location>
    <ligand>
        <name>substrate</name>
    </ligand>
</feature>
<dbReference type="GO" id="GO:0004359">
    <property type="term" value="F:glutaminase activity"/>
    <property type="evidence" value="ECO:0007669"/>
    <property type="project" value="UniProtKB-UniRule"/>
</dbReference>
<dbReference type="SUPFAM" id="SSF56601">
    <property type="entry name" value="beta-lactamase/transpeptidase-like"/>
    <property type="match status" value="1"/>
</dbReference>
<sequence length="305" mass="33074">MPQFNDILQQISQQARCCFGQGKVANYIPALADVPAEQFSIAIHTVDGQTFSAGDAHATFSIQSVSKALTLTLAMQHHGDEIWRRVGKEPSGTAFNSLAQLEFETGIPRNPFINAGALVVCDALVSRVSAPVFNMLETARLLSANDKVVINKKVADSEYQHRHRNAAMAHLMKSFNNFDNDVDTVLRAYFSYCAIEMSSIELAKTFSYLANQGVCVQSGRQMLSAKQTQQVNSLLFTSGLYDAAGDFAFRVGIPAKSGVGGGIIGIVPGKFTVCVWSPELNEFGNSVAGLYALELLAEKLHISML</sequence>
<accession>A4CDU8</accession>
<dbReference type="EC" id="3.5.1.2" evidence="3 6"/>
<evidence type="ECO:0000313" key="7">
    <source>
        <dbReference type="EMBL" id="EAR27140.1"/>
    </source>
</evidence>
<dbReference type="InterPro" id="IPR012338">
    <property type="entry name" value="Beta-lactam/transpept-like"/>
</dbReference>
<dbReference type="Proteomes" id="UP000006201">
    <property type="component" value="Unassembled WGS sequence"/>
</dbReference>
<feature type="binding site" evidence="6">
    <location>
        <position position="114"/>
    </location>
    <ligand>
        <name>substrate</name>
    </ligand>
</feature>
<evidence type="ECO:0000256" key="1">
    <source>
        <dbReference type="ARBA" id="ARBA00011076"/>
    </source>
</evidence>
<dbReference type="PANTHER" id="PTHR12544">
    <property type="entry name" value="GLUTAMINASE"/>
    <property type="match status" value="1"/>
</dbReference>
<dbReference type="NCBIfam" id="TIGR03814">
    <property type="entry name" value="Gln_ase"/>
    <property type="match status" value="1"/>
</dbReference>
<evidence type="ECO:0000256" key="2">
    <source>
        <dbReference type="ARBA" id="ARBA00011881"/>
    </source>
</evidence>
<dbReference type="OrthoDB" id="9788822at2"/>